<sequence length="61" mass="6047">MTPLVLPGRVAAQWGRIIDIASSAVQAGAKNMAHHAACKGGVIVLTRTLAVGLGPGGITAT</sequence>
<gene>
    <name evidence="1" type="ORF">WQQ_10770</name>
</gene>
<name>I8TAY2_9GAMM</name>
<dbReference type="Proteomes" id="UP000003704">
    <property type="component" value="Unassembled WGS sequence"/>
</dbReference>
<dbReference type="EMBL" id="AKGD01000001">
    <property type="protein sequence ID" value="EIT70940.1"/>
    <property type="molecule type" value="Genomic_DNA"/>
</dbReference>
<keyword evidence="2" id="KW-1185">Reference proteome</keyword>
<protein>
    <submittedName>
        <fullName evidence="1">Short-chain dehydrogenase/reductase SDR</fullName>
    </submittedName>
</protein>
<accession>I8TAY2</accession>
<evidence type="ECO:0000313" key="2">
    <source>
        <dbReference type="Proteomes" id="UP000003704"/>
    </source>
</evidence>
<proteinExistence type="predicted"/>
<dbReference type="InterPro" id="IPR002347">
    <property type="entry name" value="SDR_fam"/>
</dbReference>
<dbReference type="InterPro" id="IPR036291">
    <property type="entry name" value="NAD(P)-bd_dom_sf"/>
</dbReference>
<dbReference type="Pfam" id="PF00106">
    <property type="entry name" value="adh_short"/>
    <property type="match status" value="1"/>
</dbReference>
<evidence type="ECO:0000313" key="1">
    <source>
        <dbReference type="EMBL" id="EIT70940.1"/>
    </source>
</evidence>
<dbReference type="SUPFAM" id="SSF51735">
    <property type="entry name" value="NAD(P)-binding Rossmann-fold domains"/>
    <property type="match status" value="1"/>
</dbReference>
<dbReference type="STRING" id="1172194.WQQ_10770"/>
<dbReference type="Gene3D" id="3.40.50.720">
    <property type="entry name" value="NAD(P)-binding Rossmann-like Domain"/>
    <property type="match status" value="1"/>
</dbReference>
<dbReference type="AlphaFoldDB" id="I8TAY2"/>
<comment type="caution">
    <text evidence="1">The sequence shown here is derived from an EMBL/GenBank/DDBJ whole genome shotgun (WGS) entry which is preliminary data.</text>
</comment>
<reference evidence="1 2" key="1">
    <citation type="journal article" date="2012" name="J. Bacteriol.">
        <title>Genome Sequence of n-Alkane-Degrading Hydrocarboniphaga effusa Strain AP103T (ATCC BAA-332T).</title>
        <authorList>
            <person name="Chang H.K."/>
            <person name="Zylstra G.J."/>
            <person name="Chae J.C."/>
        </authorList>
    </citation>
    <scope>NUCLEOTIDE SEQUENCE [LARGE SCALE GENOMIC DNA]</scope>
    <source>
        <strain evidence="1 2">AP103</strain>
    </source>
</reference>
<organism evidence="1 2">
    <name type="scientific">Hydrocarboniphaga effusa AP103</name>
    <dbReference type="NCBI Taxonomy" id="1172194"/>
    <lineage>
        <taxon>Bacteria</taxon>
        <taxon>Pseudomonadati</taxon>
        <taxon>Pseudomonadota</taxon>
        <taxon>Gammaproteobacteria</taxon>
        <taxon>Nevskiales</taxon>
        <taxon>Nevskiaceae</taxon>
        <taxon>Hydrocarboniphaga</taxon>
    </lineage>
</organism>